<proteinExistence type="predicted"/>
<reference evidence="2 3" key="1">
    <citation type="submission" date="2021-06" db="EMBL/GenBank/DDBJ databases">
        <title>Caerostris extrusa draft genome.</title>
        <authorList>
            <person name="Kono N."/>
            <person name="Arakawa K."/>
        </authorList>
    </citation>
    <scope>NUCLEOTIDE SEQUENCE [LARGE SCALE GENOMIC DNA]</scope>
</reference>
<dbReference type="Proteomes" id="UP001054945">
    <property type="component" value="Unassembled WGS sequence"/>
</dbReference>
<accession>A0AAV4W2G8</accession>
<evidence type="ECO:0000313" key="2">
    <source>
        <dbReference type="EMBL" id="GIY76583.1"/>
    </source>
</evidence>
<evidence type="ECO:0000313" key="3">
    <source>
        <dbReference type="Proteomes" id="UP001054945"/>
    </source>
</evidence>
<name>A0AAV4W2G8_CAEEX</name>
<dbReference type="EMBL" id="BPLR01015500">
    <property type="protein sequence ID" value="GIY76583.1"/>
    <property type="molecule type" value="Genomic_DNA"/>
</dbReference>
<feature type="region of interest" description="Disordered" evidence="1">
    <location>
        <begin position="62"/>
        <end position="81"/>
    </location>
</feature>
<protein>
    <submittedName>
        <fullName evidence="2">Uncharacterized protein</fullName>
    </submittedName>
</protein>
<keyword evidence="3" id="KW-1185">Reference proteome</keyword>
<comment type="caution">
    <text evidence="2">The sequence shown here is derived from an EMBL/GenBank/DDBJ whole genome shotgun (WGS) entry which is preliminary data.</text>
</comment>
<evidence type="ECO:0000256" key="1">
    <source>
        <dbReference type="SAM" id="MobiDB-lite"/>
    </source>
</evidence>
<sequence>MSDGSTLTYNWWSTSTVPLSVALSVIHPSLPGRKEQSNGRQMWKLADSVNIPATCSCHISSTGGLSADAKGLTRQTTNGFS</sequence>
<gene>
    <name evidence="2" type="ORF">CEXT_692561</name>
</gene>
<dbReference type="AlphaFoldDB" id="A0AAV4W2G8"/>
<organism evidence="2 3">
    <name type="scientific">Caerostris extrusa</name>
    <name type="common">Bark spider</name>
    <name type="synonym">Caerostris bankana</name>
    <dbReference type="NCBI Taxonomy" id="172846"/>
    <lineage>
        <taxon>Eukaryota</taxon>
        <taxon>Metazoa</taxon>
        <taxon>Ecdysozoa</taxon>
        <taxon>Arthropoda</taxon>
        <taxon>Chelicerata</taxon>
        <taxon>Arachnida</taxon>
        <taxon>Araneae</taxon>
        <taxon>Araneomorphae</taxon>
        <taxon>Entelegynae</taxon>
        <taxon>Araneoidea</taxon>
        <taxon>Araneidae</taxon>
        <taxon>Caerostris</taxon>
    </lineage>
</organism>